<accession>A0A0G3ELQ8</accession>
<sequence>MQYEHLIEVNDPLNPLIDLLSREQLWRGLVLRAEQPELFVLGLDECVIHHRTDALLERELHYGQAVVKDRVLFEPLQQVRYETAATDQHAGGTLTMAIEEPSQTRLFVRFSYATTLPENSDAEALRYSEFVKSAYREADIDTVRRIREYAQSGRLD</sequence>
<dbReference type="CDD" id="cd08863">
    <property type="entry name" value="SRPBCC_DUF1857"/>
    <property type="match status" value="1"/>
</dbReference>
<dbReference type="OrthoDB" id="6367327at2"/>
<gene>
    <name evidence="1" type="ORF">ABW99_00280</name>
</gene>
<organism evidence="1 2">
    <name type="scientific">Pandoraea thiooxydans</name>
    <dbReference type="NCBI Taxonomy" id="445709"/>
    <lineage>
        <taxon>Bacteria</taxon>
        <taxon>Pseudomonadati</taxon>
        <taxon>Pseudomonadota</taxon>
        <taxon>Betaproteobacteria</taxon>
        <taxon>Burkholderiales</taxon>
        <taxon>Burkholderiaceae</taxon>
        <taxon>Pandoraea</taxon>
    </lineage>
</organism>
<dbReference type="EMBL" id="CP011568">
    <property type="protein sequence ID" value="AKJ66899.1"/>
    <property type="molecule type" value="Genomic_DNA"/>
</dbReference>
<dbReference type="Pfam" id="PF08982">
    <property type="entry name" value="AtaL"/>
    <property type="match status" value="1"/>
</dbReference>
<keyword evidence="2" id="KW-1185">Reference proteome</keyword>
<dbReference type="STRING" id="445709.ABW99_00280"/>
<dbReference type="RefSeq" id="WP_047212418.1">
    <property type="nucleotide sequence ID" value="NZ_CP011568.3"/>
</dbReference>
<evidence type="ECO:0000313" key="1">
    <source>
        <dbReference type="EMBL" id="AKJ66899.1"/>
    </source>
</evidence>
<dbReference type="InterPro" id="IPR015075">
    <property type="entry name" value="AtaL"/>
</dbReference>
<reference evidence="2" key="1">
    <citation type="submission" date="2015-06" db="EMBL/GenBank/DDBJ databases">
        <authorList>
            <person name="Lim Y.L."/>
            <person name="Ee R."/>
            <person name="Yong D."/>
            <person name="How K.Y."/>
            <person name="Yin W.F."/>
            <person name="Chan K.G."/>
        </authorList>
    </citation>
    <scope>NUCLEOTIDE SEQUENCE [LARGE SCALE GENOMIC DNA]</scope>
    <source>
        <strain evidence="2">DSM 25325</strain>
    </source>
</reference>
<evidence type="ECO:0008006" key="3">
    <source>
        <dbReference type="Google" id="ProtNLM"/>
    </source>
</evidence>
<proteinExistence type="predicted"/>
<dbReference type="InterPro" id="IPR023393">
    <property type="entry name" value="START-like_dom_sf"/>
</dbReference>
<dbReference type="SUPFAM" id="SSF55961">
    <property type="entry name" value="Bet v1-like"/>
    <property type="match status" value="1"/>
</dbReference>
<dbReference type="Proteomes" id="UP000036700">
    <property type="component" value="Chromosome"/>
</dbReference>
<name>A0A0G3ELQ8_9BURK</name>
<dbReference type="AlphaFoldDB" id="A0A0G3ELQ8"/>
<dbReference type="KEGG" id="ptx:ABW99_00280"/>
<dbReference type="Gene3D" id="3.30.530.20">
    <property type="match status" value="1"/>
</dbReference>
<evidence type="ECO:0000313" key="2">
    <source>
        <dbReference type="Proteomes" id="UP000036700"/>
    </source>
</evidence>
<protein>
    <recommendedName>
        <fullName evidence="3">DUF1857 domain-containing protein</fullName>
    </recommendedName>
</protein>
<dbReference type="PATRIC" id="fig|445709.3.peg.68"/>